<dbReference type="EMBL" id="SRZB01000015">
    <property type="protein sequence ID" value="TGX98643.1"/>
    <property type="molecule type" value="Genomic_DNA"/>
</dbReference>
<accession>A0AC61R0K5</accession>
<dbReference type="Proteomes" id="UP000307720">
    <property type="component" value="Unassembled WGS sequence"/>
</dbReference>
<reference evidence="1" key="1">
    <citation type="submission" date="2019-04" db="EMBL/GenBank/DDBJ databases">
        <title>Microbes associate with the intestines of laboratory mice.</title>
        <authorList>
            <person name="Navarre W."/>
            <person name="Wong E."/>
            <person name="Huang K."/>
            <person name="Tropini C."/>
            <person name="Ng K."/>
            <person name="Yu B."/>
        </authorList>
    </citation>
    <scope>NUCLEOTIDE SEQUENCE</scope>
    <source>
        <strain evidence="1">NM72_1-8</strain>
    </source>
</reference>
<organism evidence="1 2">
    <name type="scientific">Hominisplanchenecus murintestinalis</name>
    <dbReference type="NCBI Taxonomy" id="2941517"/>
    <lineage>
        <taxon>Bacteria</taxon>
        <taxon>Bacillati</taxon>
        <taxon>Bacillota</taxon>
        <taxon>Clostridia</taxon>
        <taxon>Lachnospirales</taxon>
        <taxon>Lachnospiraceae</taxon>
        <taxon>Hominisplanchenecus</taxon>
    </lineage>
</organism>
<sequence length="76" mass="8822">MAENINIQMIDMDVMIPEQVVQNPDGSYTIFLNARLSHERHLETYAHAMNHILNHDFDKQDVQQIEYDAHKTGPMG</sequence>
<comment type="caution">
    <text evidence="1">The sequence shown here is derived from an EMBL/GenBank/DDBJ whole genome shotgun (WGS) entry which is preliminary data.</text>
</comment>
<evidence type="ECO:0000313" key="1">
    <source>
        <dbReference type="EMBL" id="TGX98643.1"/>
    </source>
</evidence>
<name>A0AC61R0K5_9FIRM</name>
<protein>
    <submittedName>
        <fullName evidence="1">Uncharacterized protein</fullName>
    </submittedName>
</protein>
<proteinExistence type="predicted"/>
<evidence type="ECO:0000313" key="2">
    <source>
        <dbReference type="Proteomes" id="UP000307720"/>
    </source>
</evidence>
<gene>
    <name evidence="1" type="ORF">E5357_08210</name>
</gene>
<keyword evidence="2" id="KW-1185">Reference proteome</keyword>